<organism evidence="2 3">
    <name type="scientific">Sphingobacterium thalpophilum</name>
    <dbReference type="NCBI Taxonomy" id="259"/>
    <lineage>
        <taxon>Bacteria</taxon>
        <taxon>Pseudomonadati</taxon>
        <taxon>Bacteroidota</taxon>
        <taxon>Sphingobacteriia</taxon>
        <taxon>Sphingobacteriales</taxon>
        <taxon>Sphingobacteriaceae</taxon>
        <taxon>Sphingobacterium</taxon>
    </lineage>
</organism>
<dbReference type="Proteomes" id="UP000308196">
    <property type="component" value="Chromosome"/>
</dbReference>
<dbReference type="Proteomes" id="UP001566204">
    <property type="component" value="Unassembled WGS sequence"/>
</dbReference>
<accession>A0A4V6Z2E1</accession>
<dbReference type="Gene3D" id="2.60.40.1120">
    <property type="entry name" value="Carboxypeptidase-like, regulatory domain"/>
    <property type="match status" value="1"/>
</dbReference>
<dbReference type="InterPro" id="IPR008969">
    <property type="entry name" value="CarboxyPept-like_regulatory"/>
</dbReference>
<evidence type="ECO:0000313" key="4">
    <source>
        <dbReference type="Proteomes" id="UP001566204"/>
    </source>
</evidence>
<dbReference type="AlphaFoldDB" id="A0A4V6Z2E1"/>
<dbReference type="STRING" id="1123265.GCA_000686625_03412"/>
<gene>
    <name evidence="1" type="ORF">ABTW24_09670</name>
    <name evidence="2" type="ORF">NCTC11429_00197</name>
</gene>
<reference evidence="1 4" key="2">
    <citation type="submission" date="2024-06" db="EMBL/GenBank/DDBJ databases">
        <title>Soil Sphingobacterium thalpophilum.</title>
        <authorList>
            <person name="Yang J."/>
            <person name="Li J."/>
        </authorList>
    </citation>
    <scope>NUCLEOTIDE SEQUENCE [LARGE SCALE GENOMIC DNA]</scope>
    <source>
        <strain evidence="1 4">22g91tb</strain>
    </source>
</reference>
<evidence type="ECO:0000313" key="3">
    <source>
        <dbReference type="Proteomes" id="UP000308196"/>
    </source>
</evidence>
<dbReference type="EMBL" id="LR590484">
    <property type="protein sequence ID" value="VTR28428.1"/>
    <property type="molecule type" value="Genomic_DNA"/>
</dbReference>
<dbReference type="RefSeq" id="WP_028070177.1">
    <property type="nucleotide sequence ID" value="NZ_JBEOQA010000001.1"/>
</dbReference>
<dbReference type="Pfam" id="PF13620">
    <property type="entry name" value="CarboxypepD_reg"/>
    <property type="match status" value="1"/>
</dbReference>
<dbReference type="GeneID" id="78461024"/>
<sequence>MKNIFYLLLLLFSCRTGVNNFYQGRVLDGNDQPLEGVTVIEENGKGKQVRTDKSGYFKLDRSPDWLGRLIFMKQGYRTDTIPSVWRQSGEAIGYNFVEDDTTIVRLKDAEILNDSTGAVSIIKEASAEADLLATIPTRYFPSIDSTRFENFDTSGIGDNG</sequence>
<proteinExistence type="predicted"/>
<evidence type="ECO:0000313" key="2">
    <source>
        <dbReference type="EMBL" id="VTR28428.1"/>
    </source>
</evidence>
<keyword evidence="4" id="KW-1185">Reference proteome</keyword>
<dbReference type="EMBL" id="JBEOQB010000002">
    <property type="protein sequence ID" value="MEZ0451863.1"/>
    <property type="molecule type" value="Genomic_DNA"/>
</dbReference>
<dbReference type="KEGG" id="stha:NCTC11429_00197"/>
<name>A0A4V6Z2E1_9SPHI</name>
<reference evidence="2 3" key="1">
    <citation type="submission" date="2019-05" db="EMBL/GenBank/DDBJ databases">
        <authorList>
            <consortium name="Pathogen Informatics"/>
        </authorList>
    </citation>
    <scope>NUCLEOTIDE SEQUENCE [LARGE SCALE GENOMIC DNA]</scope>
    <source>
        <strain evidence="2 3">NCTC11429</strain>
    </source>
</reference>
<protein>
    <submittedName>
        <fullName evidence="1">Carboxypeptidase regulatory-like domain-containing protein</fullName>
    </submittedName>
</protein>
<dbReference type="SUPFAM" id="SSF49464">
    <property type="entry name" value="Carboxypeptidase regulatory domain-like"/>
    <property type="match status" value="1"/>
</dbReference>
<evidence type="ECO:0000313" key="1">
    <source>
        <dbReference type="EMBL" id="MEZ0451863.1"/>
    </source>
</evidence>